<reference evidence="2 3" key="1">
    <citation type="submission" date="2024-12" db="EMBL/GenBank/DDBJ databases">
        <title>The unique morphological basis and parallel evolutionary history of personate flowers in Penstemon.</title>
        <authorList>
            <person name="Depatie T.H."/>
            <person name="Wessinger C.A."/>
        </authorList>
    </citation>
    <scope>NUCLEOTIDE SEQUENCE [LARGE SCALE GENOMIC DNA]</scope>
    <source>
        <strain evidence="2">WTNN_2</strain>
        <tissue evidence="2">Leaf</tissue>
    </source>
</reference>
<protein>
    <submittedName>
        <fullName evidence="2">Uncharacterized protein</fullName>
    </submittedName>
</protein>
<evidence type="ECO:0000313" key="2">
    <source>
        <dbReference type="EMBL" id="KAL3833684.1"/>
    </source>
</evidence>
<dbReference type="AlphaFoldDB" id="A0ABD3T9R7"/>
<evidence type="ECO:0000313" key="3">
    <source>
        <dbReference type="Proteomes" id="UP001634393"/>
    </source>
</evidence>
<organism evidence="2 3">
    <name type="scientific">Penstemon smallii</name>
    <dbReference type="NCBI Taxonomy" id="265156"/>
    <lineage>
        <taxon>Eukaryota</taxon>
        <taxon>Viridiplantae</taxon>
        <taxon>Streptophyta</taxon>
        <taxon>Embryophyta</taxon>
        <taxon>Tracheophyta</taxon>
        <taxon>Spermatophyta</taxon>
        <taxon>Magnoliopsida</taxon>
        <taxon>eudicotyledons</taxon>
        <taxon>Gunneridae</taxon>
        <taxon>Pentapetalae</taxon>
        <taxon>asterids</taxon>
        <taxon>lamiids</taxon>
        <taxon>Lamiales</taxon>
        <taxon>Plantaginaceae</taxon>
        <taxon>Cheloneae</taxon>
        <taxon>Penstemon</taxon>
    </lineage>
</organism>
<keyword evidence="1" id="KW-0812">Transmembrane</keyword>
<gene>
    <name evidence="2" type="ORF">ACJIZ3_008420</name>
</gene>
<evidence type="ECO:0000256" key="1">
    <source>
        <dbReference type="SAM" id="Phobius"/>
    </source>
</evidence>
<keyword evidence="1" id="KW-1133">Transmembrane helix</keyword>
<dbReference type="Proteomes" id="UP001634393">
    <property type="component" value="Unassembled WGS sequence"/>
</dbReference>
<proteinExistence type="predicted"/>
<keyword evidence="3" id="KW-1185">Reference proteome</keyword>
<feature type="transmembrane region" description="Helical" evidence="1">
    <location>
        <begin position="44"/>
        <end position="63"/>
    </location>
</feature>
<name>A0ABD3T9R7_9LAMI</name>
<sequence>MSITRHMAGSRHTSFHVVQTSCALSSSSIGPNLCRMFAVDGTSVVVFLVLFGLWSLNFFFLMINE</sequence>
<accession>A0ABD3T9R7</accession>
<keyword evidence="1" id="KW-0472">Membrane</keyword>
<comment type="caution">
    <text evidence="2">The sequence shown here is derived from an EMBL/GenBank/DDBJ whole genome shotgun (WGS) entry which is preliminary data.</text>
</comment>
<dbReference type="EMBL" id="JBJXBP010000004">
    <property type="protein sequence ID" value="KAL3833684.1"/>
    <property type="molecule type" value="Genomic_DNA"/>
</dbReference>